<dbReference type="EMBL" id="BARS01001372">
    <property type="protein sequence ID" value="GAF70941.1"/>
    <property type="molecule type" value="Genomic_DNA"/>
</dbReference>
<dbReference type="AlphaFoldDB" id="X0S6U7"/>
<sequence>MTPQYLRAGLAALLLSVVPVASSLSREPELQPKPGKAGRLRLVLAEFDGKHGSGRWDIHHYGDADGKFRYEVRPDALLMYDKENKN</sequence>
<reference evidence="1" key="1">
    <citation type="journal article" date="2014" name="Front. Microbiol.">
        <title>High frequency of phylogenetically diverse reductive dehalogenase-homologous genes in deep subseafloor sedimentary metagenomes.</title>
        <authorList>
            <person name="Kawai M."/>
            <person name="Futagami T."/>
            <person name="Toyoda A."/>
            <person name="Takaki Y."/>
            <person name="Nishi S."/>
            <person name="Hori S."/>
            <person name="Arai W."/>
            <person name="Tsubouchi T."/>
            <person name="Morono Y."/>
            <person name="Uchiyama I."/>
            <person name="Ito T."/>
            <person name="Fujiyama A."/>
            <person name="Inagaki F."/>
            <person name="Takami H."/>
        </authorList>
    </citation>
    <scope>NUCLEOTIDE SEQUENCE</scope>
    <source>
        <strain evidence="1">Expedition CK06-06</strain>
    </source>
</reference>
<comment type="caution">
    <text evidence="1">The sequence shown here is derived from an EMBL/GenBank/DDBJ whole genome shotgun (WGS) entry which is preliminary data.</text>
</comment>
<protein>
    <submittedName>
        <fullName evidence="1">Uncharacterized protein</fullName>
    </submittedName>
</protein>
<name>X0S6U7_9ZZZZ</name>
<proteinExistence type="predicted"/>
<accession>X0S6U7</accession>
<evidence type="ECO:0000313" key="1">
    <source>
        <dbReference type="EMBL" id="GAF70941.1"/>
    </source>
</evidence>
<feature type="non-terminal residue" evidence="1">
    <location>
        <position position="86"/>
    </location>
</feature>
<gene>
    <name evidence="1" type="ORF">S01H1_02738</name>
</gene>
<organism evidence="1">
    <name type="scientific">marine sediment metagenome</name>
    <dbReference type="NCBI Taxonomy" id="412755"/>
    <lineage>
        <taxon>unclassified sequences</taxon>
        <taxon>metagenomes</taxon>
        <taxon>ecological metagenomes</taxon>
    </lineage>
</organism>